<dbReference type="EMBL" id="BJUZ01000001">
    <property type="protein sequence ID" value="GEK92293.1"/>
    <property type="molecule type" value="Genomic_DNA"/>
</dbReference>
<dbReference type="Pfam" id="PF11948">
    <property type="entry name" value="DUF3465"/>
    <property type="match status" value="1"/>
</dbReference>
<evidence type="ECO:0000313" key="2">
    <source>
        <dbReference type="EMBL" id="GEK92293.1"/>
    </source>
</evidence>
<name>A0A511AY94_9PROT</name>
<organism evidence="2 3">
    <name type="scientific">Gluconobacter wancherniae NBRC 103581</name>
    <dbReference type="NCBI Taxonomy" id="656744"/>
    <lineage>
        <taxon>Bacteria</taxon>
        <taxon>Pseudomonadati</taxon>
        <taxon>Pseudomonadota</taxon>
        <taxon>Alphaproteobacteria</taxon>
        <taxon>Acetobacterales</taxon>
        <taxon>Acetobacteraceae</taxon>
        <taxon>Gluconobacter</taxon>
    </lineage>
</organism>
<dbReference type="Proteomes" id="UP000321230">
    <property type="component" value="Unassembled WGS sequence"/>
</dbReference>
<dbReference type="AlphaFoldDB" id="A0A511AY94"/>
<gene>
    <name evidence="2" type="ORF">GWA01_00630</name>
</gene>
<dbReference type="RefSeq" id="WP_146792921.1">
    <property type="nucleotide sequence ID" value="NZ_BARC01000005.1"/>
</dbReference>
<evidence type="ECO:0000313" key="3">
    <source>
        <dbReference type="Proteomes" id="UP000321230"/>
    </source>
</evidence>
<feature type="chain" id="PRO_5021997295" description="DUF3465 domain-containing protein" evidence="1">
    <location>
        <begin position="23"/>
        <end position="154"/>
    </location>
</feature>
<proteinExistence type="predicted"/>
<comment type="caution">
    <text evidence="2">The sequence shown here is derived from an EMBL/GenBank/DDBJ whole genome shotgun (WGS) entry which is preliminary data.</text>
</comment>
<feature type="signal peptide" evidence="1">
    <location>
        <begin position="1"/>
        <end position="22"/>
    </location>
</feature>
<dbReference type="OrthoDB" id="7268072at2"/>
<sequence>MIFRPVLLAAAACLLAPVAAMAQNVGSMPASCDNSKFLSDQQGFEQGGPRRIDLPEHICGQVIALSPRARRTRSGVHGYFYLNVGQGVSIRIVSNLDEMNAPQWPWVKKGDQVEVQGRYYFDSPRQQGVDWTHRGTGRKWQWPGYIVVNGTRYE</sequence>
<protein>
    <recommendedName>
        <fullName evidence="4">DUF3465 domain-containing protein</fullName>
    </recommendedName>
</protein>
<keyword evidence="3" id="KW-1185">Reference proteome</keyword>
<keyword evidence="1" id="KW-0732">Signal</keyword>
<evidence type="ECO:0000256" key="1">
    <source>
        <dbReference type="SAM" id="SignalP"/>
    </source>
</evidence>
<dbReference type="InterPro" id="IPR021856">
    <property type="entry name" value="DUF3465"/>
</dbReference>
<accession>A0A511AY94</accession>
<reference evidence="2 3" key="1">
    <citation type="submission" date="2019-07" db="EMBL/GenBank/DDBJ databases">
        <title>Whole genome shotgun sequence of Gluconobacter wancherniae NBRC 103581.</title>
        <authorList>
            <person name="Hosoyama A."/>
            <person name="Uohara A."/>
            <person name="Ohji S."/>
            <person name="Ichikawa N."/>
        </authorList>
    </citation>
    <scope>NUCLEOTIDE SEQUENCE [LARGE SCALE GENOMIC DNA]</scope>
    <source>
        <strain evidence="2 3">NBRC 103581</strain>
    </source>
</reference>
<evidence type="ECO:0008006" key="4">
    <source>
        <dbReference type="Google" id="ProtNLM"/>
    </source>
</evidence>